<sequence length="63" mass="7425">MREIQVPDINLKDELAKCRDMNDIIGKNGLMQRLFGGIIEQFLDVEMDEHLQRERYVRSQGDC</sequence>
<reference evidence="1 2" key="1">
    <citation type="submission" date="2016-10" db="EMBL/GenBank/DDBJ databases">
        <authorList>
            <person name="de Groot N.N."/>
        </authorList>
    </citation>
    <scope>NUCLEOTIDE SEQUENCE [LARGE SCALE GENOMIC DNA]</scope>
    <source>
        <strain evidence="1 2">DSM 12271</strain>
    </source>
</reference>
<evidence type="ECO:0000313" key="2">
    <source>
        <dbReference type="Proteomes" id="UP000198619"/>
    </source>
</evidence>
<gene>
    <name evidence="1" type="ORF">SAMN04488528_10401</name>
</gene>
<dbReference type="Proteomes" id="UP000198619">
    <property type="component" value="Unassembled WGS sequence"/>
</dbReference>
<evidence type="ECO:0000313" key="1">
    <source>
        <dbReference type="EMBL" id="SFB38804.1"/>
    </source>
</evidence>
<dbReference type="AlphaFoldDB" id="A0A1I1ALB2"/>
<feature type="non-terminal residue" evidence="1">
    <location>
        <position position="63"/>
    </location>
</feature>
<evidence type="ECO:0008006" key="3">
    <source>
        <dbReference type="Google" id="ProtNLM"/>
    </source>
</evidence>
<accession>A0A1I1ALB2</accession>
<proteinExistence type="predicted"/>
<keyword evidence="2" id="KW-1185">Reference proteome</keyword>
<dbReference type="EMBL" id="FOKI01000040">
    <property type="protein sequence ID" value="SFB38804.1"/>
    <property type="molecule type" value="Genomic_DNA"/>
</dbReference>
<protein>
    <recommendedName>
        <fullName evidence="3">Transposase, Mutator family</fullName>
    </recommendedName>
</protein>
<name>A0A1I1ALB2_9CLOT</name>
<organism evidence="1 2">
    <name type="scientific">Clostridium frigidicarnis</name>
    <dbReference type="NCBI Taxonomy" id="84698"/>
    <lineage>
        <taxon>Bacteria</taxon>
        <taxon>Bacillati</taxon>
        <taxon>Bacillota</taxon>
        <taxon>Clostridia</taxon>
        <taxon>Eubacteriales</taxon>
        <taxon>Clostridiaceae</taxon>
        <taxon>Clostridium</taxon>
    </lineage>
</organism>